<comment type="caution">
    <text evidence="3">The sequence shown here is derived from an EMBL/GenBank/DDBJ whole genome shotgun (WGS) entry which is preliminary data.</text>
</comment>
<evidence type="ECO:0008006" key="5">
    <source>
        <dbReference type="Google" id="ProtNLM"/>
    </source>
</evidence>
<reference evidence="3 4" key="1">
    <citation type="journal article" date="2024" name="Nat. Commun.">
        <title>Phylogenomics reveals the evolutionary origins of lichenization in chlorophyte algae.</title>
        <authorList>
            <person name="Puginier C."/>
            <person name="Libourel C."/>
            <person name="Otte J."/>
            <person name="Skaloud P."/>
            <person name="Haon M."/>
            <person name="Grisel S."/>
            <person name="Petersen M."/>
            <person name="Berrin J.G."/>
            <person name="Delaux P.M."/>
            <person name="Dal Grande F."/>
            <person name="Keller J."/>
        </authorList>
    </citation>
    <scope>NUCLEOTIDE SEQUENCE [LARGE SCALE GENOMIC DNA]</scope>
    <source>
        <strain evidence="3 4">SAG 2145</strain>
    </source>
</reference>
<feature type="region of interest" description="Disordered" evidence="1">
    <location>
        <begin position="243"/>
        <end position="267"/>
    </location>
</feature>
<feature type="compositionally biased region" description="Low complexity" evidence="1">
    <location>
        <begin position="182"/>
        <end position="196"/>
    </location>
</feature>
<gene>
    <name evidence="3" type="ORF">WJX74_009479</name>
</gene>
<name>A0AAW1SAJ6_9CHLO</name>
<feature type="region of interest" description="Disordered" evidence="1">
    <location>
        <begin position="168"/>
        <end position="196"/>
    </location>
</feature>
<evidence type="ECO:0000256" key="2">
    <source>
        <dbReference type="SAM" id="SignalP"/>
    </source>
</evidence>
<proteinExistence type="predicted"/>
<evidence type="ECO:0000313" key="3">
    <source>
        <dbReference type="EMBL" id="KAK9843269.1"/>
    </source>
</evidence>
<keyword evidence="4" id="KW-1185">Reference proteome</keyword>
<accession>A0AAW1SAJ6</accession>
<feature type="chain" id="PRO_5043743931" description="Extracellular membrane protein CFEM domain-containing protein" evidence="2">
    <location>
        <begin position="25"/>
        <end position="336"/>
    </location>
</feature>
<evidence type="ECO:0000313" key="4">
    <source>
        <dbReference type="Proteomes" id="UP001438707"/>
    </source>
</evidence>
<dbReference type="EMBL" id="JALJOS010000002">
    <property type="protein sequence ID" value="KAK9843269.1"/>
    <property type="molecule type" value="Genomic_DNA"/>
</dbReference>
<keyword evidence="2" id="KW-0732">Signal</keyword>
<dbReference type="Proteomes" id="UP001438707">
    <property type="component" value="Unassembled WGS sequence"/>
</dbReference>
<feature type="signal peptide" evidence="2">
    <location>
        <begin position="1"/>
        <end position="24"/>
    </location>
</feature>
<evidence type="ECO:0000256" key="1">
    <source>
        <dbReference type="SAM" id="MobiDB-lite"/>
    </source>
</evidence>
<sequence>MRSPGTSYSAVLVGFLLASTTGSASIEDKAEDTVQRRFLADTDDPRCQDCQPSQRPQCNVFYAKCASALASNSSAPSTLLNGYFAPTCDSAFCSGPGTSQQLKPSRLRPGDICESCVIQGYQREEQCIEEYTNCVAANLPGNVSSCIDIAQTFAAFLCGPPENVAPGPLPEKIQPLPNVRDLPSASPSPSSSPKSHISLMLSALEDDLSPSSDLPPIAAQPIPASLPAALPPAGRRLLLAHPGSDEKAMPPLPDDLEPPAPAPAPQDDFPLADDMMLVKLPVSIHGDEVQKLLPDVAQYGKTLRPPVNINGVQAPPRGRRLLSINSEEGIAPDPKF</sequence>
<protein>
    <recommendedName>
        <fullName evidence="5">Extracellular membrane protein CFEM domain-containing protein</fullName>
    </recommendedName>
</protein>
<feature type="compositionally biased region" description="Pro residues" evidence="1">
    <location>
        <begin position="250"/>
        <end position="264"/>
    </location>
</feature>
<organism evidence="3 4">
    <name type="scientific">Apatococcus lobatus</name>
    <dbReference type="NCBI Taxonomy" id="904363"/>
    <lineage>
        <taxon>Eukaryota</taxon>
        <taxon>Viridiplantae</taxon>
        <taxon>Chlorophyta</taxon>
        <taxon>core chlorophytes</taxon>
        <taxon>Trebouxiophyceae</taxon>
        <taxon>Chlorellales</taxon>
        <taxon>Chlorellaceae</taxon>
        <taxon>Apatococcus</taxon>
    </lineage>
</organism>
<dbReference type="AlphaFoldDB" id="A0AAW1SAJ6"/>